<comment type="subcellular location">
    <subcellularLocation>
        <location evidence="1 6">Nucleus</location>
        <location evidence="1 6">Nucleolus</location>
    </subcellularLocation>
</comment>
<dbReference type="AlphaFoldDB" id="V6LH07"/>
<feature type="domain" description="Ribosomal protein eL8/eL30/eS12/Gadd45" evidence="7">
    <location>
        <begin position="19"/>
        <end position="104"/>
    </location>
</feature>
<comment type="similarity">
    <text evidence="2 6">Belongs to the eukaryotic ribosomal protein eL8 family.</text>
</comment>
<dbReference type="InterPro" id="IPR050257">
    <property type="entry name" value="eL8/uL1-like"/>
</dbReference>
<organism evidence="8">
    <name type="scientific">Spironucleus salmonicida</name>
    <dbReference type="NCBI Taxonomy" id="348837"/>
    <lineage>
        <taxon>Eukaryota</taxon>
        <taxon>Metamonada</taxon>
        <taxon>Diplomonadida</taxon>
        <taxon>Hexamitidae</taxon>
        <taxon>Hexamitinae</taxon>
        <taxon>Spironucleus</taxon>
    </lineage>
</organism>
<comment type="function">
    <text evidence="6">Required for ribosome biogenesis. Part of a complex which catalyzes pseudouridylation of rRNA. This involves the isomerization of uridine such that the ribose is subsequently attached to C5, instead of the normal N1. Pseudouridine ('psi') residues may serve to stabilize the conformation of rRNAs.</text>
</comment>
<evidence type="ECO:0000313" key="8">
    <source>
        <dbReference type="EMBL" id="EST43807.1"/>
    </source>
</evidence>
<evidence type="ECO:0000256" key="4">
    <source>
        <dbReference type="ARBA" id="ARBA00023242"/>
    </source>
</evidence>
<dbReference type="SUPFAM" id="SSF55315">
    <property type="entry name" value="L30e-like"/>
    <property type="match status" value="1"/>
</dbReference>
<evidence type="ECO:0000256" key="3">
    <source>
        <dbReference type="ARBA" id="ARBA00022884"/>
    </source>
</evidence>
<name>V6LH07_9EUKA</name>
<dbReference type="InterPro" id="IPR002415">
    <property type="entry name" value="H/ACA_rnp_Nhp2-like"/>
</dbReference>
<dbReference type="OrthoDB" id="1924699at2759"/>
<gene>
    <name evidence="8" type="ORF">SS50377_16425</name>
    <name evidence="9" type="ORF">SS50377_20513</name>
</gene>
<dbReference type="GO" id="GO:0005840">
    <property type="term" value="C:ribosome"/>
    <property type="evidence" value="ECO:0007669"/>
    <property type="project" value="UniProtKB-KW"/>
</dbReference>
<dbReference type="Pfam" id="PF01248">
    <property type="entry name" value="Ribosomal_L7Ae"/>
    <property type="match status" value="1"/>
</dbReference>
<keyword evidence="10" id="KW-1185">Reference proteome</keyword>
<evidence type="ECO:0000256" key="2">
    <source>
        <dbReference type="ARBA" id="ARBA00007337"/>
    </source>
</evidence>
<dbReference type="EMBL" id="KI546133">
    <property type="protein sequence ID" value="EST43807.1"/>
    <property type="molecule type" value="Genomic_DNA"/>
</dbReference>
<keyword evidence="3 6" id="KW-0694">RNA-binding</keyword>
<keyword evidence="8" id="KW-0689">Ribosomal protein</keyword>
<reference evidence="8 9" key="1">
    <citation type="journal article" date="2014" name="PLoS Genet.">
        <title>The Genome of Spironucleus salmonicida Highlights a Fish Pathogen Adapted to Fluctuating Environments.</title>
        <authorList>
            <person name="Xu F."/>
            <person name="Jerlstrom-Hultqvist J."/>
            <person name="Einarsson E."/>
            <person name="Astvaldsson A."/>
            <person name="Svard S.G."/>
            <person name="Andersson J.O."/>
        </authorList>
    </citation>
    <scope>NUCLEOTIDE SEQUENCE</scope>
    <source>
        <strain evidence="9">ATCC 50377</strain>
    </source>
</reference>
<keyword evidence="5 6" id="KW-0687">Ribonucleoprotein</keyword>
<evidence type="ECO:0000256" key="1">
    <source>
        <dbReference type="ARBA" id="ARBA00004604"/>
    </source>
</evidence>
<dbReference type="PRINTS" id="PR00883">
    <property type="entry name" value="NUCLEARHMG"/>
</dbReference>
<dbReference type="GO" id="GO:0000398">
    <property type="term" value="P:mRNA splicing, via spliceosome"/>
    <property type="evidence" value="ECO:0007669"/>
    <property type="project" value="UniProtKB-UniRule"/>
</dbReference>
<dbReference type="Proteomes" id="UP000018208">
    <property type="component" value="Unassembled WGS sequence"/>
</dbReference>
<dbReference type="InterPro" id="IPR004038">
    <property type="entry name" value="Ribosomal_eL8/eL30/eS12/Gad45"/>
</dbReference>
<comment type="function">
    <text evidence="6">Common component of the spliceosome and rRNA processing machinery.</text>
</comment>
<dbReference type="VEuPathDB" id="GiardiaDB:SS50377_20513"/>
<sequence length="121" mass="13110">MTDSRITISAKSIQDDVLAIVKQAKTINRIARGINECTKQAAKSRTRLVVIAADAVPIEIALHLPELCEDKGIICVFVNSRVELGRACGLGRPAVACCIKNANKETPLDKKVAEVILKIEM</sequence>
<dbReference type="EMBL" id="AUWU02000001">
    <property type="protein sequence ID" value="KAH0577162.1"/>
    <property type="molecule type" value="Genomic_DNA"/>
</dbReference>
<dbReference type="PANTHER" id="PTHR23105">
    <property type="entry name" value="RIBOSOMAL PROTEIN L7AE FAMILY MEMBER"/>
    <property type="match status" value="1"/>
</dbReference>
<dbReference type="Gene3D" id="3.30.1330.30">
    <property type="match status" value="1"/>
</dbReference>
<keyword evidence="4 6" id="KW-0539">Nucleus</keyword>
<evidence type="ECO:0000256" key="5">
    <source>
        <dbReference type="ARBA" id="ARBA00023274"/>
    </source>
</evidence>
<dbReference type="GO" id="GO:0003723">
    <property type="term" value="F:RNA binding"/>
    <property type="evidence" value="ECO:0007669"/>
    <property type="project" value="UniProtKB-UniRule"/>
</dbReference>
<evidence type="ECO:0000256" key="6">
    <source>
        <dbReference type="RuleBase" id="RU366039"/>
    </source>
</evidence>
<evidence type="ECO:0000313" key="9">
    <source>
        <dbReference type="EMBL" id="KAH0577162.1"/>
    </source>
</evidence>
<evidence type="ECO:0000313" key="10">
    <source>
        <dbReference type="Proteomes" id="UP000018208"/>
    </source>
</evidence>
<protein>
    <recommendedName>
        <fullName evidence="6">H/ACA ribonucleoprotein complex subunit 2</fullName>
    </recommendedName>
    <alternativeName>
        <fullName evidence="6">Nucleolar protein family A member 2</fullName>
    </alternativeName>
</protein>
<evidence type="ECO:0000259" key="7">
    <source>
        <dbReference type="Pfam" id="PF01248"/>
    </source>
</evidence>
<proteinExistence type="inferred from homology"/>
<accession>V6LH07</accession>
<reference evidence="9" key="2">
    <citation type="submission" date="2020-12" db="EMBL/GenBank/DDBJ databases">
        <title>New Spironucleus salmonicida genome in near-complete chromosomes.</title>
        <authorList>
            <person name="Xu F."/>
            <person name="Kurt Z."/>
            <person name="Jimenez-Gonzalez A."/>
            <person name="Astvaldsson A."/>
            <person name="Andersson J.O."/>
            <person name="Svard S.G."/>
        </authorList>
    </citation>
    <scope>NUCLEOTIDE SEQUENCE</scope>
    <source>
        <strain evidence="9">ATCC 50377</strain>
    </source>
</reference>
<dbReference type="GO" id="GO:0031120">
    <property type="term" value="P:snRNA pseudouridine synthesis"/>
    <property type="evidence" value="ECO:0007669"/>
    <property type="project" value="UniProtKB-UniRule"/>
</dbReference>
<dbReference type="InterPro" id="IPR018492">
    <property type="entry name" value="Ribosomal_eL8/Nhp2"/>
</dbReference>
<dbReference type="InterPro" id="IPR029064">
    <property type="entry name" value="Ribosomal_eL30-like_sf"/>
</dbReference>
<dbReference type="PRINTS" id="PR00881">
    <property type="entry name" value="L7ARS6FAMILY"/>
</dbReference>
<dbReference type="GO" id="GO:0031429">
    <property type="term" value="C:box H/ACA snoRNP complex"/>
    <property type="evidence" value="ECO:0007669"/>
    <property type="project" value="UniProtKB-UniRule"/>
</dbReference>